<name>A0A9Q3BYW9_9BASI</name>
<evidence type="ECO:0000256" key="5">
    <source>
        <dbReference type="SAM" id="MobiDB-lite"/>
    </source>
</evidence>
<dbReference type="Pfam" id="PF08142">
    <property type="entry name" value="AARP2CN"/>
    <property type="match status" value="1"/>
</dbReference>
<comment type="subcellular location">
    <subcellularLocation>
        <location evidence="1">Nucleus</location>
        <location evidence="1">Nucleolus</location>
    </subcellularLocation>
</comment>
<accession>A0A9Q3BYW9</accession>
<dbReference type="AlphaFoldDB" id="A0A9Q3BYW9"/>
<evidence type="ECO:0000256" key="2">
    <source>
        <dbReference type="ARBA" id="ARBA00022517"/>
    </source>
</evidence>
<dbReference type="InterPro" id="IPR030387">
    <property type="entry name" value="G_Bms1/Tsr1_dom"/>
</dbReference>
<evidence type="ECO:0000259" key="6">
    <source>
        <dbReference type="PROSITE" id="PS51714"/>
    </source>
</evidence>
<protein>
    <recommendedName>
        <fullName evidence="6">Bms1-type G domain-containing protein</fullName>
    </recommendedName>
</protein>
<dbReference type="OrthoDB" id="2501453at2759"/>
<dbReference type="GO" id="GO:0003924">
    <property type="term" value="F:GTPase activity"/>
    <property type="evidence" value="ECO:0007669"/>
    <property type="project" value="TreeGrafter"/>
</dbReference>
<evidence type="ECO:0000313" key="8">
    <source>
        <dbReference type="Proteomes" id="UP000765509"/>
    </source>
</evidence>
<dbReference type="GO" id="GO:0034511">
    <property type="term" value="F:U3 snoRNA binding"/>
    <property type="evidence" value="ECO:0007669"/>
    <property type="project" value="TreeGrafter"/>
</dbReference>
<evidence type="ECO:0000256" key="1">
    <source>
        <dbReference type="ARBA" id="ARBA00004604"/>
    </source>
</evidence>
<dbReference type="InterPro" id="IPR039761">
    <property type="entry name" value="Bms1/Tsr1"/>
</dbReference>
<dbReference type="PROSITE" id="PS51714">
    <property type="entry name" value="G_BMS1"/>
    <property type="match status" value="1"/>
</dbReference>
<dbReference type="SMART" id="SM01362">
    <property type="entry name" value="DUF663"/>
    <property type="match status" value="1"/>
</dbReference>
<comment type="caution">
    <text evidence="7">The sequence shown here is derived from an EMBL/GenBank/DDBJ whole genome shotgun (WGS) entry which is preliminary data.</text>
</comment>
<dbReference type="GO" id="GO:0005525">
    <property type="term" value="F:GTP binding"/>
    <property type="evidence" value="ECO:0007669"/>
    <property type="project" value="TreeGrafter"/>
</dbReference>
<dbReference type="InterPro" id="IPR012948">
    <property type="entry name" value="AARP2CN"/>
</dbReference>
<keyword evidence="2" id="KW-0690">Ribosome biogenesis</keyword>
<dbReference type="EMBL" id="AVOT02004000">
    <property type="protein sequence ID" value="MBW0475139.1"/>
    <property type="molecule type" value="Genomic_DNA"/>
</dbReference>
<dbReference type="Pfam" id="PF04950">
    <property type="entry name" value="RIBIOP_C"/>
    <property type="match status" value="1"/>
</dbReference>
<dbReference type="Pfam" id="PF22298">
    <property type="entry name" value="Tsr1_G-like"/>
    <property type="match status" value="1"/>
</dbReference>
<dbReference type="GO" id="GO:0000479">
    <property type="term" value="P:endonucleolytic cleavage of tricistronic rRNA transcript (SSU-rRNA, 5.8S rRNA, LSU-rRNA)"/>
    <property type="evidence" value="ECO:0007669"/>
    <property type="project" value="TreeGrafter"/>
</dbReference>
<dbReference type="InterPro" id="IPR007034">
    <property type="entry name" value="BMS1_TSR1_C"/>
</dbReference>
<evidence type="ECO:0000256" key="4">
    <source>
        <dbReference type="ARBA" id="ARBA00038288"/>
    </source>
</evidence>
<keyword evidence="8" id="KW-1185">Reference proteome</keyword>
<dbReference type="GO" id="GO:0005730">
    <property type="term" value="C:nucleolus"/>
    <property type="evidence" value="ECO:0007669"/>
    <property type="project" value="UniProtKB-SubCell"/>
</dbReference>
<gene>
    <name evidence="7" type="ORF">O181_014854</name>
</gene>
<evidence type="ECO:0000256" key="3">
    <source>
        <dbReference type="ARBA" id="ARBA00023242"/>
    </source>
</evidence>
<evidence type="ECO:0000313" key="7">
    <source>
        <dbReference type="EMBL" id="MBW0475139.1"/>
    </source>
</evidence>
<keyword evidence="3" id="KW-0539">Nucleus</keyword>
<sequence length="812" mass="91857">MKASDAQQHHHRSSLSQSNKPFKARHATKGSLKQIAKGRLQKESNHSLNSKLGKSAFGQKAARRNYAKQLLIEKARAQAASQRIFSGPDPAPRVIAILALSPDIDLLSDILSPIRQLPALADHHASIDPNSHTQTLLWSNSSRSSTSLLQFLLVPHGTQIEKVLSIIAASDFLISALSAVEECTSWGETALRAIQALGGPNIATLGLVCHLDSLATLKDSQKTRESLASFLRYFFPDTLLLNRIISIEKAEEISSALRSILSKQLNSNSNGRLAGWRDGRARLVAEQILWQDQTLKVTGYVRGGRFSANRLVHIPFLGDYQLSMITIGDHNQIASMKVIEEADDLVSENVPSVEDQLMAEQTWPTEEEIANAPANRLGSNLKKRTRRVPVGTSDYQAAWIVEPDDVEDDEIENLEDQDIQLDGQEDNSDHQIDHDSEEEEEEMEELQVNDQPSSSKEVHFVDLPDETEQADLAQYRADRQRERDRAKEDEEFPDEIDTPLDIPARQRFARYRGMKSFRTSEWDPYENLPIEYGKVFGFEGWKTMGRKLNQRANEQEAGVAPGMRVTLHLEQFSSADFQTLSASSNPLVIFSLLKHEHKYSVMHFTTQRNTEFEGDIKSKDPLIVCVGFRFYNVQPIWSQPSLRATNNVHKFERYLRPGRMNVATVYMPVTFGSTTPVLVLKPNKLENRLELVGNGTLIGSDPKRIVAKRIILTGHPYKIHKKTATIRYMFFSREDIEYFKPIELKTKKGKTGHIKEALGTHGYFKAGFDKMIDQMDTVCMNLYKRCFPKWATGWRGAIDQKQDESMDVDEMK</sequence>
<feature type="region of interest" description="Disordered" evidence="5">
    <location>
        <begin position="1"/>
        <end position="60"/>
    </location>
</feature>
<organism evidence="7 8">
    <name type="scientific">Austropuccinia psidii MF-1</name>
    <dbReference type="NCBI Taxonomy" id="1389203"/>
    <lineage>
        <taxon>Eukaryota</taxon>
        <taxon>Fungi</taxon>
        <taxon>Dikarya</taxon>
        <taxon>Basidiomycota</taxon>
        <taxon>Pucciniomycotina</taxon>
        <taxon>Pucciniomycetes</taxon>
        <taxon>Pucciniales</taxon>
        <taxon>Sphaerophragmiaceae</taxon>
        <taxon>Austropuccinia</taxon>
    </lineage>
</organism>
<comment type="similarity">
    <text evidence="4">Belongs to the TRAFAC class translation factor GTPase superfamily. Bms1-like GTPase family. TSR1 subfamily.</text>
</comment>
<dbReference type="SMART" id="SM00785">
    <property type="entry name" value="AARP2CN"/>
    <property type="match status" value="1"/>
</dbReference>
<dbReference type="PANTHER" id="PTHR12858:SF1">
    <property type="entry name" value="PRE-RRNA-PROCESSING PROTEIN TSR1 HOMOLOG"/>
    <property type="match status" value="1"/>
</dbReference>
<reference evidence="7" key="1">
    <citation type="submission" date="2021-03" db="EMBL/GenBank/DDBJ databases">
        <title>Draft genome sequence of rust myrtle Austropuccinia psidii MF-1, a brazilian biotype.</title>
        <authorList>
            <person name="Quecine M.C."/>
            <person name="Pachon D.M.R."/>
            <person name="Bonatelli M.L."/>
            <person name="Correr F.H."/>
            <person name="Franceschini L.M."/>
            <person name="Leite T.F."/>
            <person name="Margarido G.R.A."/>
            <person name="Almeida C.A."/>
            <person name="Ferrarezi J.A."/>
            <person name="Labate C.A."/>
        </authorList>
    </citation>
    <scope>NUCLEOTIDE SEQUENCE</scope>
    <source>
        <strain evidence="7">MF-1</strain>
    </source>
</reference>
<dbReference type="GO" id="GO:0000462">
    <property type="term" value="P:maturation of SSU-rRNA from tricistronic rRNA transcript (SSU-rRNA, 5.8S rRNA, LSU-rRNA)"/>
    <property type="evidence" value="ECO:0007669"/>
    <property type="project" value="TreeGrafter"/>
</dbReference>
<feature type="region of interest" description="Disordered" evidence="5">
    <location>
        <begin position="418"/>
        <end position="497"/>
    </location>
</feature>
<feature type="compositionally biased region" description="Basic and acidic residues" evidence="5">
    <location>
        <begin position="476"/>
        <end position="488"/>
    </location>
</feature>
<dbReference type="GO" id="GO:0030688">
    <property type="term" value="C:preribosome, small subunit precursor"/>
    <property type="evidence" value="ECO:0007669"/>
    <property type="project" value="TreeGrafter"/>
</dbReference>
<dbReference type="PANTHER" id="PTHR12858">
    <property type="entry name" value="RIBOSOME BIOGENESIS PROTEIN"/>
    <property type="match status" value="1"/>
</dbReference>
<proteinExistence type="inferred from homology"/>
<dbReference type="Proteomes" id="UP000765509">
    <property type="component" value="Unassembled WGS sequence"/>
</dbReference>
<feature type="compositionally biased region" description="Acidic residues" evidence="5">
    <location>
        <begin position="435"/>
        <end position="447"/>
    </location>
</feature>
<feature type="domain" description="Bms1-type G" evidence="6">
    <location>
        <begin position="91"/>
        <end position="266"/>
    </location>
</feature>